<proteinExistence type="inferred from homology"/>
<dbReference type="PANTHER" id="PTHR30532">
    <property type="entry name" value="IRON III DICITRATE-BINDING PERIPLASMIC PROTEIN"/>
    <property type="match status" value="1"/>
</dbReference>
<dbReference type="PROSITE" id="PS50983">
    <property type="entry name" value="FE_B12_PBP"/>
    <property type="match status" value="1"/>
</dbReference>
<feature type="domain" description="Fe/B12 periplasmic-binding" evidence="5">
    <location>
        <begin position="59"/>
        <end position="321"/>
    </location>
</feature>
<protein>
    <submittedName>
        <fullName evidence="6">ABC transporter substrate-binding protein</fullName>
    </submittedName>
</protein>
<keyword evidence="7" id="KW-1185">Reference proteome</keyword>
<dbReference type="AlphaFoldDB" id="A0A7X0VWX3"/>
<organism evidence="6 7">
    <name type="scientific">Cohnella zeiphila</name>
    <dbReference type="NCBI Taxonomy" id="2761120"/>
    <lineage>
        <taxon>Bacteria</taxon>
        <taxon>Bacillati</taxon>
        <taxon>Bacillota</taxon>
        <taxon>Bacilli</taxon>
        <taxon>Bacillales</taxon>
        <taxon>Paenibacillaceae</taxon>
        <taxon>Cohnella</taxon>
    </lineage>
</organism>
<comment type="similarity">
    <text evidence="2">Belongs to the bacterial solute-binding protein 8 family.</text>
</comment>
<dbReference type="PANTHER" id="PTHR30532:SF26">
    <property type="entry name" value="IRON(3+)-HYDROXAMATE-BINDING PROTEIN FHUD"/>
    <property type="match status" value="1"/>
</dbReference>
<evidence type="ECO:0000313" key="7">
    <source>
        <dbReference type="Proteomes" id="UP000564644"/>
    </source>
</evidence>
<dbReference type="SUPFAM" id="SSF53807">
    <property type="entry name" value="Helical backbone' metal receptor"/>
    <property type="match status" value="1"/>
</dbReference>
<evidence type="ECO:0000313" key="6">
    <source>
        <dbReference type="EMBL" id="MBB6732955.1"/>
    </source>
</evidence>
<reference evidence="6 7" key="1">
    <citation type="submission" date="2020-08" db="EMBL/GenBank/DDBJ databases">
        <title>Cohnella phylogeny.</title>
        <authorList>
            <person name="Dunlap C."/>
        </authorList>
    </citation>
    <scope>NUCLEOTIDE SEQUENCE [LARGE SCALE GENOMIC DNA]</scope>
    <source>
        <strain evidence="6 7">CBP 2801</strain>
    </source>
</reference>
<dbReference type="Gene3D" id="3.40.50.1980">
    <property type="entry name" value="Nitrogenase molybdenum iron protein domain"/>
    <property type="match status" value="2"/>
</dbReference>
<dbReference type="InterPro" id="IPR002491">
    <property type="entry name" value="ABC_transptr_periplasmic_BD"/>
</dbReference>
<accession>A0A7X0VWX3</accession>
<dbReference type="Proteomes" id="UP000564644">
    <property type="component" value="Unassembled WGS sequence"/>
</dbReference>
<dbReference type="GO" id="GO:1901678">
    <property type="term" value="P:iron coordination entity transport"/>
    <property type="evidence" value="ECO:0007669"/>
    <property type="project" value="UniProtKB-ARBA"/>
</dbReference>
<evidence type="ECO:0000259" key="5">
    <source>
        <dbReference type="PROSITE" id="PS50983"/>
    </source>
</evidence>
<evidence type="ECO:0000256" key="3">
    <source>
        <dbReference type="ARBA" id="ARBA00022448"/>
    </source>
</evidence>
<evidence type="ECO:0000256" key="1">
    <source>
        <dbReference type="ARBA" id="ARBA00004196"/>
    </source>
</evidence>
<gene>
    <name evidence="6" type="ORF">H7C18_18730</name>
</gene>
<name>A0A7X0VWX3_9BACL</name>
<dbReference type="GO" id="GO:0030288">
    <property type="term" value="C:outer membrane-bounded periplasmic space"/>
    <property type="evidence" value="ECO:0007669"/>
    <property type="project" value="TreeGrafter"/>
</dbReference>
<dbReference type="Pfam" id="PF01497">
    <property type="entry name" value="Peripla_BP_2"/>
    <property type="match status" value="1"/>
</dbReference>
<keyword evidence="3" id="KW-0813">Transport</keyword>
<keyword evidence="4" id="KW-0732">Signal</keyword>
<evidence type="ECO:0000256" key="2">
    <source>
        <dbReference type="ARBA" id="ARBA00008814"/>
    </source>
</evidence>
<sequence>MEMAELFGLVLLLLLAAAGCGRQSAEPGTPESTAAAEPQTRLFTDDLGRQVEIPVHPRRVVTSEFSAEALTVGVTPIGLGPNDLKNPFTRDRLAGIDNIGDPPDAEKILELKPDLILFSQFMPDIYPDVMEKIEQIAPVVYISFQDPIYDVLPKVADAVGQPKAAADWIQGYEAERTKAQERVRQSIGDKTVSIFRIEKGRLRIYLSTNFGGYALRSALEAKAPAAVQAEIDKSPPWTNAVQISLEKLPEYAGDILLLVAAGDDDSQAAYREIRQSKLWQSLPAVKNGMVYELDTATYYNADNVTVRETMKEMADMLAAKAP</sequence>
<dbReference type="EMBL" id="JACJVO010000023">
    <property type="protein sequence ID" value="MBB6732955.1"/>
    <property type="molecule type" value="Genomic_DNA"/>
</dbReference>
<dbReference type="InterPro" id="IPR051313">
    <property type="entry name" value="Bact_iron-sidero_bind"/>
</dbReference>
<comment type="subcellular location">
    <subcellularLocation>
        <location evidence="1">Cell envelope</location>
    </subcellularLocation>
</comment>
<evidence type="ECO:0000256" key="4">
    <source>
        <dbReference type="ARBA" id="ARBA00022729"/>
    </source>
</evidence>
<comment type="caution">
    <text evidence="6">The sequence shown here is derived from an EMBL/GenBank/DDBJ whole genome shotgun (WGS) entry which is preliminary data.</text>
</comment>